<reference evidence="1 2" key="1">
    <citation type="submission" date="2023-12" db="EMBL/GenBank/DDBJ databases">
        <title>Genome sequencing and assembly of bacterial species from a model synthetic community.</title>
        <authorList>
            <person name="Hogle S.L."/>
        </authorList>
    </citation>
    <scope>NUCLEOTIDE SEQUENCE [LARGE SCALE GENOMIC DNA]</scope>
    <source>
        <strain evidence="1 2">HAMBI_3031</strain>
    </source>
</reference>
<protein>
    <submittedName>
        <fullName evidence="1">Uncharacterized protein</fullName>
    </submittedName>
</protein>
<dbReference type="Proteomes" id="UP001325680">
    <property type="component" value="Chromosome"/>
</dbReference>
<dbReference type="EMBL" id="CP139960">
    <property type="protein sequence ID" value="WQD38686.1"/>
    <property type="molecule type" value="Genomic_DNA"/>
</dbReference>
<evidence type="ECO:0000313" key="2">
    <source>
        <dbReference type="Proteomes" id="UP001325680"/>
    </source>
</evidence>
<name>A0ABZ0W6D5_9BACT</name>
<organism evidence="1 2">
    <name type="scientific">Niabella yanshanensis</name>
    <dbReference type="NCBI Taxonomy" id="577386"/>
    <lineage>
        <taxon>Bacteria</taxon>
        <taxon>Pseudomonadati</taxon>
        <taxon>Bacteroidota</taxon>
        <taxon>Chitinophagia</taxon>
        <taxon>Chitinophagales</taxon>
        <taxon>Chitinophagaceae</taxon>
        <taxon>Niabella</taxon>
    </lineage>
</organism>
<proteinExistence type="predicted"/>
<evidence type="ECO:0000313" key="1">
    <source>
        <dbReference type="EMBL" id="WQD38686.1"/>
    </source>
</evidence>
<gene>
    <name evidence="1" type="ORF">U0035_00830</name>
</gene>
<keyword evidence="2" id="KW-1185">Reference proteome</keyword>
<accession>A0ABZ0W6D5</accession>
<dbReference type="RefSeq" id="WP_114791415.1">
    <property type="nucleotide sequence ID" value="NZ_CP139960.1"/>
</dbReference>
<sequence>MQQQLITLNDKNEFPLVNLQQPLSSFFLLIAAEIDSSPFPFFLSSSNAKKKLIEVTIQWRDQVQSAFPAAKIVVFKGLVIPPGTSPLIKDPSYQFKYARYDLVILIESDEKELIEKILVSDSYKVLNEKIHWSSRSTYVTHAVNVKRISNVDHARPGVFLFNFFQAVDTQQNLDVWHYTAGWFQQKTGLDNSTVLLPRGGDDTYAIVNHCRWDNLMQVLPALVFFRSFRQYVLRHFLANRVAPMPVLYRMV</sequence>